<dbReference type="AlphaFoldDB" id="A0A1Y1QC87"/>
<dbReference type="EMBL" id="MTEJ01000481">
    <property type="protein sequence ID" value="OQX02484.1"/>
    <property type="molecule type" value="Genomic_DNA"/>
</dbReference>
<sequence length="162" mass="17722">MAKKKTTPNASAFCEAVKKSDVETPCKPGLRAVKETLGVTKPTGSIDLDTAKKTVEPNSSRWDYGIGCKPDTTELAIWVEVHPASTGEVGAIINKLEWLKTWLKQDQQAELYKLTRAAQQANIAPFIWVHTNSGVDIREGSPQEKRLQASGIKGPLRGNKLP</sequence>
<proteinExistence type="predicted"/>
<reference evidence="2 3" key="1">
    <citation type="submission" date="2017-01" db="EMBL/GenBank/DDBJ databases">
        <title>Novel large sulfur bacteria in the metagenomes of groundwater-fed chemosynthetic microbial mats in the Lake Huron basin.</title>
        <authorList>
            <person name="Sharrar A.M."/>
            <person name="Flood B.E."/>
            <person name="Bailey J.V."/>
            <person name="Jones D.S."/>
            <person name="Biddanda B."/>
            <person name="Ruberg S.A."/>
            <person name="Marcus D.N."/>
            <person name="Dick G.J."/>
        </authorList>
    </citation>
    <scope>NUCLEOTIDE SEQUENCE [LARGE SCALE GENOMIC DNA]</scope>
    <source>
        <strain evidence="2">A8</strain>
    </source>
</reference>
<evidence type="ECO:0000313" key="2">
    <source>
        <dbReference type="EMBL" id="OQX02484.1"/>
    </source>
</evidence>
<evidence type="ECO:0000313" key="3">
    <source>
        <dbReference type="Proteomes" id="UP000192491"/>
    </source>
</evidence>
<comment type="caution">
    <text evidence="2">The sequence shown here is derived from an EMBL/GenBank/DDBJ whole genome shotgun (WGS) entry which is preliminary data.</text>
</comment>
<name>A0A1Y1QC87_9GAMM</name>
<evidence type="ECO:0000256" key="1">
    <source>
        <dbReference type="SAM" id="MobiDB-lite"/>
    </source>
</evidence>
<dbReference type="Proteomes" id="UP000192491">
    <property type="component" value="Unassembled WGS sequence"/>
</dbReference>
<protein>
    <submittedName>
        <fullName evidence="2">Uncharacterized protein</fullName>
    </submittedName>
</protein>
<gene>
    <name evidence="2" type="ORF">BWK73_42565</name>
</gene>
<organism evidence="2 3">
    <name type="scientific">Thiothrix lacustris</name>
    <dbReference type="NCBI Taxonomy" id="525917"/>
    <lineage>
        <taxon>Bacteria</taxon>
        <taxon>Pseudomonadati</taxon>
        <taxon>Pseudomonadota</taxon>
        <taxon>Gammaproteobacteria</taxon>
        <taxon>Thiotrichales</taxon>
        <taxon>Thiotrichaceae</taxon>
        <taxon>Thiothrix</taxon>
    </lineage>
</organism>
<accession>A0A1Y1QC87</accession>
<feature type="region of interest" description="Disordered" evidence="1">
    <location>
        <begin position="140"/>
        <end position="162"/>
    </location>
</feature>